<keyword evidence="7" id="KW-1185">Reference proteome</keyword>
<dbReference type="KEGG" id="mcos:GM418_09495"/>
<feature type="signal peptide" evidence="4">
    <location>
        <begin position="1"/>
        <end position="19"/>
    </location>
</feature>
<evidence type="ECO:0000256" key="1">
    <source>
        <dbReference type="ARBA" id="ARBA00001947"/>
    </source>
</evidence>
<feature type="domain" description="Peptidase M14" evidence="5">
    <location>
        <begin position="33"/>
        <end position="329"/>
    </location>
</feature>
<dbReference type="GO" id="GO:0006508">
    <property type="term" value="P:proteolysis"/>
    <property type="evidence" value="ECO:0007669"/>
    <property type="project" value="InterPro"/>
</dbReference>
<dbReference type="AlphaFoldDB" id="A0A6I6JUP4"/>
<protein>
    <recommendedName>
        <fullName evidence="5">Peptidase M14 domain-containing protein</fullName>
    </recommendedName>
</protein>
<comment type="caution">
    <text evidence="3">Lacks conserved residue(s) required for the propagation of feature annotation.</text>
</comment>
<dbReference type="GO" id="GO:0005615">
    <property type="term" value="C:extracellular space"/>
    <property type="evidence" value="ECO:0007669"/>
    <property type="project" value="TreeGrafter"/>
</dbReference>
<dbReference type="RefSeq" id="WP_158865454.1">
    <property type="nucleotide sequence ID" value="NZ_CP046401.1"/>
</dbReference>
<gene>
    <name evidence="6" type="ORF">GM418_09495</name>
</gene>
<feature type="chain" id="PRO_5026175413" description="Peptidase M14 domain-containing protein" evidence="4">
    <location>
        <begin position="20"/>
        <end position="590"/>
    </location>
</feature>
<dbReference type="Pfam" id="PF00246">
    <property type="entry name" value="Peptidase_M14"/>
    <property type="match status" value="1"/>
</dbReference>
<dbReference type="InterPro" id="IPR000834">
    <property type="entry name" value="Peptidase_M14"/>
</dbReference>
<evidence type="ECO:0000256" key="4">
    <source>
        <dbReference type="SAM" id="SignalP"/>
    </source>
</evidence>
<dbReference type="GO" id="GO:0004181">
    <property type="term" value="F:metallocarboxypeptidase activity"/>
    <property type="evidence" value="ECO:0007669"/>
    <property type="project" value="InterPro"/>
</dbReference>
<evidence type="ECO:0000313" key="7">
    <source>
        <dbReference type="Proteomes" id="UP000428260"/>
    </source>
</evidence>
<evidence type="ECO:0000259" key="5">
    <source>
        <dbReference type="PROSITE" id="PS52035"/>
    </source>
</evidence>
<sequence length="590" mass="69261">MKRFFLTPFLVLFCFAALAQDKSLLELKYEENYTPTYNEVIEMYQLLDKTYPNASLLEKGKTDIGKPLHLFVINSEPVFDPQRIREQGKSVLLINNGIHPGEPAGIDASLQFADDMLRNKNKMQKWLENTVIIIIPAYNIGGLLNRSATNRANQSTPYETGFRGNAKNLDLNRDFTKNDSENAKSFTKIFQEWNPDVFLDTHTTNGSDHQYSVTWIPPFPDYFPPAQEKFLREKMLPQMFEKMKKGEYALTPYVNWMHRDPKKGIQMWQDAPRYSSGFASLFNSYGMMTENHVYKVYSDRVKSCYEFICSLAEFTFENSEGIITSRETGIEELLSAENYPLSYEVDTTKYSTITFKGYEASDEIIDKVTGLPRFGYDRTKPYSHEIRYYDVYNTVEEIQIPEYYILPQGWKEVIERLKLNGIEFYAISKDIFFDVEVDYIDDFGGPPQPYNGHYFHNKVTTHSEIQNLKYYAGDIIIPVRQKKIKYILEILEPKAMDSFFRWNFFDSVLDQREYFSTYGFEENALKYLESHPDFKSKFLEKRNSDPEFAKDHRAQLAYIYNNTEWAEKTCKRYPAAKIFKKFSENELKSF</sequence>
<dbReference type="PROSITE" id="PS52035">
    <property type="entry name" value="PEPTIDASE_M14"/>
    <property type="match status" value="1"/>
</dbReference>
<dbReference type="SUPFAM" id="SSF53187">
    <property type="entry name" value="Zn-dependent exopeptidases"/>
    <property type="match status" value="1"/>
</dbReference>
<organism evidence="6 7">
    <name type="scientific">Maribellus comscasis</name>
    <dbReference type="NCBI Taxonomy" id="2681766"/>
    <lineage>
        <taxon>Bacteria</taxon>
        <taxon>Pseudomonadati</taxon>
        <taxon>Bacteroidota</taxon>
        <taxon>Bacteroidia</taxon>
        <taxon>Marinilabiliales</taxon>
        <taxon>Prolixibacteraceae</taxon>
        <taxon>Maribellus</taxon>
    </lineage>
</organism>
<proteinExistence type="inferred from homology"/>
<comment type="similarity">
    <text evidence="2 3">Belongs to the peptidase M14 family.</text>
</comment>
<comment type="cofactor">
    <cofactor evidence="1">
        <name>Zn(2+)</name>
        <dbReference type="ChEBI" id="CHEBI:29105"/>
    </cofactor>
</comment>
<reference evidence="6 7" key="1">
    <citation type="submission" date="2019-11" db="EMBL/GenBank/DDBJ databases">
        <authorList>
            <person name="Zheng R.K."/>
            <person name="Sun C.M."/>
        </authorList>
    </citation>
    <scope>NUCLEOTIDE SEQUENCE [LARGE SCALE GENOMIC DNA]</scope>
    <source>
        <strain evidence="6 7">WC007</strain>
    </source>
</reference>
<dbReference type="PANTHER" id="PTHR11705">
    <property type="entry name" value="PROTEASE FAMILY M14 CARBOXYPEPTIDASE A,B"/>
    <property type="match status" value="1"/>
</dbReference>
<keyword evidence="4" id="KW-0732">Signal</keyword>
<dbReference type="GO" id="GO:0008270">
    <property type="term" value="F:zinc ion binding"/>
    <property type="evidence" value="ECO:0007669"/>
    <property type="project" value="InterPro"/>
</dbReference>
<dbReference type="PANTHER" id="PTHR11705:SF145">
    <property type="entry name" value="PEPTIDASE M14 CARBOXYPEPTIDASE A DOMAIN-CONTAINING PROTEIN"/>
    <property type="match status" value="1"/>
</dbReference>
<evidence type="ECO:0000256" key="2">
    <source>
        <dbReference type="ARBA" id="ARBA00005988"/>
    </source>
</evidence>
<evidence type="ECO:0000313" key="6">
    <source>
        <dbReference type="EMBL" id="QGY43882.1"/>
    </source>
</evidence>
<dbReference type="Gene3D" id="3.40.630.10">
    <property type="entry name" value="Zn peptidases"/>
    <property type="match status" value="1"/>
</dbReference>
<accession>A0A6I6JUP4</accession>
<name>A0A6I6JUP4_9BACT</name>
<evidence type="ECO:0000256" key="3">
    <source>
        <dbReference type="PROSITE-ProRule" id="PRU01379"/>
    </source>
</evidence>
<dbReference type="Proteomes" id="UP000428260">
    <property type="component" value="Chromosome"/>
</dbReference>
<dbReference type="EMBL" id="CP046401">
    <property type="protein sequence ID" value="QGY43882.1"/>
    <property type="molecule type" value="Genomic_DNA"/>
</dbReference>